<proteinExistence type="predicted"/>
<accession>A0A3M0HWN6</accession>
<feature type="compositionally biased region" description="Basic and acidic residues" evidence="1">
    <location>
        <begin position="109"/>
        <end position="118"/>
    </location>
</feature>
<protein>
    <submittedName>
        <fullName evidence="2">Uncharacterized protein</fullName>
    </submittedName>
</protein>
<reference evidence="2 3" key="1">
    <citation type="submission" date="2017-11" db="EMBL/GenBank/DDBJ databases">
        <title>Draft genome of actinobacteria isolated from guarana (Paullinia cupana (Mart.) Ducke.</title>
        <authorList>
            <person name="Siqueira K.A."/>
            <person name="Liotti R.G."/>
            <person name="Mendes T.A.O."/>
            <person name="Soares M.A."/>
        </authorList>
    </citation>
    <scope>NUCLEOTIDE SEQUENCE [LARGE SCALE GENOMIC DNA]</scope>
    <source>
        <strain evidence="2 3">193</strain>
    </source>
</reference>
<comment type="caution">
    <text evidence="2">The sequence shown here is derived from an EMBL/GenBank/DDBJ whole genome shotgun (WGS) entry which is preliminary data.</text>
</comment>
<feature type="region of interest" description="Disordered" evidence="1">
    <location>
        <begin position="1"/>
        <end position="23"/>
    </location>
</feature>
<dbReference type="RefSeq" id="WP_121894731.1">
    <property type="nucleotide sequence ID" value="NZ_PENI01000042.1"/>
</dbReference>
<keyword evidence="3" id="KW-1185">Reference proteome</keyword>
<dbReference type="AlphaFoldDB" id="A0A3M0HWN6"/>
<feature type="compositionally biased region" description="Low complexity" evidence="1">
    <location>
        <begin position="9"/>
        <end position="23"/>
    </location>
</feature>
<evidence type="ECO:0000313" key="2">
    <source>
        <dbReference type="EMBL" id="RMB80450.1"/>
    </source>
</evidence>
<feature type="compositionally biased region" description="Low complexity" evidence="1">
    <location>
        <begin position="126"/>
        <end position="144"/>
    </location>
</feature>
<evidence type="ECO:0000256" key="1">
    <source>
        <dbReference type="SAM" id="MobiDB-lite"/>
    </source>
</evidence>
<feature type="region of interest" description="Disordered" evidence="1">
    <location>
        <begin position="94"/>
        <end position="171"/>
    </location>
</feature>
<evidence type="ECO:0000313" key="3">
    <source>
        <dbReference type="Proteomes" id="UP000270471"/>
    </source>
</evidence>
<name>A0A3M0HWN6_9ACTN</name>
<sequence length="171" mass="17283">MSVRPHAVPGPAARRPTAIPRTAAGGPARQLAVLAAVLLALLTTAFAPADARPGPGASAPVTASAIADGHEDRAVHHDEGVRLSAAVHRFDTGPRADENHYAVGAARAGTRDEQRAERPGPPGHQAATAATAAALPVPAATRAPWYRAVPSPSGTDATRQRGRAPPPPSGS</sequence>
<gene>
    <name evidence="2" type="ORF">CTZ28_40060</name>
</gene>
<dbReference type="EMBL" id="PENI01000042">
    <property type="protein sequence ID" value="RMB80450.1"/>
    <property type="molecule type" value="Genomic_DNA"/>
</dbReference>
<dbReference type="Proteomes" id="UP000270471">
    <property type="component" value="Unassembled WGS sequence"/>
</dbReference>
<organism evidence="2 3">
    <name type="scientific">Streptomyces shenzhenensis</name>
    <dbReference type="NCBI Taxonomy" id="943815"/>
    <lineage>
        <taxon>Bacteria</taxon>
        <taxon>Bacillati</taxon>
        <taxon>Actinomycetota</taxon>
        <taxon>Actinomycetes</taxon>
        <taxon>Kitasatosporales</taxon>
        <taxon>Streptomycetaceae</taxon>
        <taxon>Streptomyces</taxon>
    </lineage>
</organism>